<evidence type="ECO:0000313" key="2">
    <source>
        <dbReference type="EMBL" id="BCX82299.1"/>
    </source>
</evidence>
<gene>
    <name evidence="2" type="ORF">MIT9_P1885</name>
</gene>
<dbReference type="EMBL" id="AP024714">
    <property type="protein sequence ID" value="BCX82299.1"/>
    <property type="molecule type" value="Genomic_DNA"/>
</dbReference>
<protein>
    <submittedName>
        <fullName evidence="2">Colicin import membrane protein</fullName>
    </submittedName>
</protein>
<dbReference type="Proteomes" id="UP001321825">
    <property type="component" value="Chromosome"/>
</dbReference>
<proteinExistence type="predicted"/>
<name>A0AAU9C5A8_9GAMM</name>
<evidence type="ECO:0000256" key="1">
    <source>
        <dbReference type="SAM" id="MobiDB-lite"/>
    </source>
</evidence>
<feature type="region of interest" description="Disordered" evidence="1">
    <location>
        <begin position="252"/>
        <end position="279"/>
    </location>
</feature>
<dbReference type="AlphaFoldDB" id="A0AAU9C5A8"/>
<organism evidence="2 3">
    <name type="scientific">Methylomarinovum caldicuralii</name>
    <dbReference type="NCBI Taxonomy" id="438856"/>
    <lineage>
        <taxon>Bacteria</taxon>
        <taxon>Pseudomonadati</taxon>
        <taxon>Pseudomonadota</taxon>
        <taxon>Gammaproteobacteria</taxon>
        <taxon>Methylococcales</taxon>
        <taxon>Methylothermaceae</taxon>
        <taxon>Methylomarinovum</taxon>
    </lineage>
</organism>
<sequence length="279" mass="30013">MSRFVARTGALLVLGWSLAGNGFEVVIQGQRLVPEEDSQTCIEIAGEYPGVRIEASEAGKVPQVCYSDAKRDILSIHNVTFVALAQPGAAAAVSPVQEVETRPLAESGDKAQKPLSLQPEVVIEFQHTFPPGPNGRIMARAKIGGFFATADGIGVATGSRLRYEGLFIQDGGEDTIAEPFEHTVGETMDSALFDNKAKERYLIAGPRTLKARLGFQFAAVGQKLTLSPRASVSIDTGSRFEDKLEEIEEGIEVPGAEFPKETVPSGEEEPLDLEEELNL</sequence>
<dbReference type="RefSeq" id="WP_317704704.1">
    <property type="nucleotide sequence ID" value="NZ_AP024714.1"/>
</dbReference>
<feature type="compositionally biased region" description="Acidic residues" evidence="1">
    <location>
        <begin position="266"/>
        <end position="279"/>
    </location>
</feature>
<evidence type="ECO:0000313" key="3">
    <source>
        <dbReference type="Proteomes" id="UP001321825"/>
    </source>
</evidence>
<dbReference type="KEGG" id="mcau:MIT9_P1885"/>
<keyword evidence="3" id="KW-1185">Reference proteome</keyword>
<reference evidence="3" key="1">
    <citation type="journal article" date="2024" name="Int. J. Syst. Evol. Microbiol.">
        <title>Methylomarinovum tepidoasis sp. nov., a moderately thermophilic methanotroph of the family Methylothermaceae isolated from a deep-sea hydrothermal field.</title>
        <authorList>
            <person name="Hirayama H."/>
            <person name="Takaki Y."/>
            <person name="Abe M."/>
            <person name="Miyazaki M."/>
            <person name="Uematsu K."/>
            <person name="Matsui Y."/>
            <person name="Takai K."/>
        </authorList>
    </citation>
    <scope>NUCLEOTIDE SEQUENCE [LARGE SCALE GENOMIC DNA]</scope>
    <source>
        <strain evidence="3">IT-9</strain>
    </source>
</reference>
<accession>A0AAU9C5A8</accession>